<evidence type="ECO:0000313" key="1">
    <source>
        <dbReference type="EMBL" id="MFD1507953.1"/>
    </source>
</evidence>
<dbReference type="RefSeq" id="WP_379912099.1">
    <property type="nucleotide sequence ID" value="NZ_JBHUDD010000004.1"/>
</dbReference>
<gene>
    <name evidence="1" type="ORF">ACFTOW_00815</name>
</gene>
<dbReference type="Pfam" id="PF01527">
    <property type="entry name" value="HTH_Tnp_1"/>
    <property type="match status" value="1"/>
</dbReference>
<dbReference type="Gene3D" id="1.10.10.10">
    <property type="entry name" value="Winged helix-like DNA-binding domain superfamily/Winged helix DNA-binding domain"/>
    <property type="match status" value="1"/>
</dbReference>
<name>A0ABW4ECZ2_9RHOB</name>
<dbReference type="InterPro" id="IPR002514">
    <property type="entry name" value="Transposase_8"/>
</dbReference>
<keyword evidence="2" id="KW-1185">Reference proteome</keyword>
<dbReference type="Proteomes" id="UP001597186">
    <property type="component" value="Unassembled WGS sequence"/>
</dbReference>
<accession>A0ABW4ECZ2</accession>
<evidence type="ECO:0000313" key="2">
    <source>
        <dbReference type="Proteomes" id="UP001597186"/>
    </source>
</evidence>
<dbReference type="SUPFAM" id="SSF48295">
    <property type="entry name" value="TrpR-like"/>
    <property type="match status" value="1"/>
</dbReference>
<protein>
    <submittedName>
        <fullName evidence="1">Transposase</fullName>
    </submittedName>
</protein>
<dbReference type="InterPro" id="IPR010921">
    <property type="entry name" value="Trp_repressor/repl_initiator"/>
</dbReference>
<reference evidence="2" key="1">
    <citation type="journal article" date="2019" name="Int. J. Syst. Evol. Microbiol.">
        <title>The Global Catalogue of Microorganisms (GCM) 10K type strain sequencing project: providing services to taxonomists for standard genome sequencing and annotation.</title>
        <authorList>
            <consortium name="The Broad Institute Genomics Platform"/>
            <consortium name="The Broad Institute Genome Sequencing Center for Infectious Disease"/>
            <person name="Wu L."/>
            <person name="Ma J."/>
        </authorList>
    </citation>
    <scope>NUCLEOTIDE SEQUENCE [LARGE SCALE GENOMIC DNA]</scope>
    <source>
        <strain evidence="2">CGMCC 1.12477</strain>
    </source>
</reference>
<dbReference type="EMBL" id="JBHUDD010000004">
    <property type="protein sequence ID" value="MFD1507953.1"/>
    <property type="molecule type" value="Genomic_DNA"/>
</dbReference>
<dbReference type="InterPro" id="IPR036388">
    <property type="entry name" value="WH-like_DNA-bd_sf"/>
</dbReference>
<organism evidence="1 2">
    <name type="scientific">Lacimonas salitolerans</name>
    <dbReference type="NCBI Taxonomy" id="1323750"/>
    <lineage>
        <taxon>Bacteria</taxon>
        <taxon>Pseudomonadati</taxon>
        <taxon>Pseudomonadota</taxon>
        <taxon>Alphaproteobacteria</taxon>
        <taxon>Rhodobacterales</taxon>
        <taxon>Paracoccaceae</taxon>
        <taxon>Lacimonas</taxon>
    </lineage>
</organism>
<proteinExistence type="predicted"/>
<comment type="caution">
    <text evidence="1">The sequence shown here is derived from an EMBL/GenBank/DDBJ whole genome shotgun (WGS) entry which is preliminary data.</text>
</comment>
<sequence>MAVGQGCNRDGFRWCCGRWSDESKAQAVAVVLGPGVTVSALARRLGISPPQLFGWRKAFLKKQARTSRRARQPLHGGDRGR</sequence>